<evidence type="ECO:0000256" key="2">
    <source>
        <dbReference type="SAM" id="SignalP"/>
    </source>
</evidence>
<feature type="signal peptide" evidence="2">
    <location>
        <begin position="1"/>
        <end position="19"/>
    </location>
</feature>
<dbReference type="EMBL" id="JAESVG020000004">
    <property type="protein sequence ID" value="KAG8627794.1"/>
    <property type="molecule type" value="Genomic_DNA"/>
</dbReference>
<evidence type="ECO:0000259" key="3">
    <source>
        <dbReference type="PROSITE" id="PS50240"/>
    </source>
</evidence>
<name>A0A8K0PJI6_9PEZI</name>
<keyword evidence="5" id="KW-1185">Reference proteome</keyword>
<dbReference type="InterPro" id="IPR001314">
    <property type="entry name" value="Peptidase_S1A"/>
</dbReference>
<evidence type="ECO:0000256" key="1">
    <source>
        <dbReference type="ARBA" id="ARBA00023157"/>
    </source>
</evidence>
<evidence type="ECO:0000313" key="5">
    <source>
        <dbReference type="Proteomes" id="UP000809789"/>
    </source>
</evidence>
<protein>
    <recommendedName>
        <fullName evidence="3">Peptidase S1 domain-containing protein</fullName>
    </recommendedName>
</protein>
<dbReference type="SMART" id="SM00020">
    <property type="entry name" value="Tryp_SPc"/>
    <property type="match status" value="1"/>
</dbReference>
<dbReference type="SUPFAM" id="SSF50494">
    <property type="entry name" value="Trypsin-like serine proteases"/>
    <property type="match status" value="1"/>
</dbReference>
<feature type="chain" id="PRO_5035468852" description="Peptidase S1 domain-containing protein" evidence="2">
    <location>
        <begin position="20"/>
        <end position="268"/>
    </location>
</feature>
<dbReference type="InterPro" id="IPR009003">
    <property type="entry name" value="Peptidase_S1_PA"/>
</dbReference>
<dbReference type="InterPro" id="IPR051487">
    <property type="entry name" value="Ser/Thr_Proteases_Immune/Dev"/>
</dbReference>
<dbReference type="InterPro" id="IPR001254">
    <property type="entry name" value="Trypsin_dom"/>
</dbReference>
<dbReference type="PRINTS" id="PR00722">
    <property type="entry name" value="CHYMOTRYPSIN"/>
</dbReference>
<reference evidence="4" key="1">
    <citation type="submission" date="2021-07" db="EMBL/GenBank/DDBJ databases">
        <title>Elsinoe batatas strain:CRI-CJ2 Genome sequencing and assembly.</title>
        <authorList>
            <person name="Huang L."/>
        </authorList>
    </citation>
    <scope>NUCLEOTIDE SEQUENCE</scope>
    <source>
        <strain evidence="4">CRI-CJ2</strain>
    </source>
</reference>
<accession>A0A8K0PJI6</accession>
<organism evidence="4 5">
    <name type="scientific">Elsinoe batatas</name>
    <dbReference type="NCBI Taxonomy" id="2601811"/>
    <lineage>
        <taxon>Eukaryota</taxon>
        <taxon>Fungi</taxon>
        <taxon>Dikarya</taxon>
        <taxon>Ascomycota</taxon>
        <taxon>Pezizomycotina</taxon>
        <taxon>Dothideomycetes</taxon>
        <taxon>Dothideomycetidae</taxon>
        <taxon>Myriangiales</taxon>
        <taxon>Elsinoaceae</taxon>
        <taxon>Elsinoe</taxon>
    </lineage>
</organism>
<dbReference type="Gene3D" id="2.40.10.10">
    <property type="entry name" value="Trypsin-like serine proteases"/>
    <property type="match status" value="1"/>
</dbReference>
<sequence>MRQSLSAVVAATLLHSTWAIIGGQPADESFAYTVALVQPRIEGNPRGYTSFLCDGILVSPTAVITATECTSWLRAEDISIRSGLTPETQQNTTVSEIITLQPLNYTTLSYNLAVLRLSSPIDDIEPAKLAQPISTEFPSMPGRARLSALRIFGWGPTTNGTQSISSTLNYAPVDTIDTGSCSEKLGTCNFTLNPTEKLCTSSDGRGAAAFGDVGGPVVDEEGIVVAVISGNPTCAQSNGIGLKLKVNDPKIADFIKQHADLVEAEVTE</sequence>
<evidence type="ECO:0000313" key="4">
    <source>
        <dbReference type="EMBL" id="KAG8627794.1"/>
    </source>
</evidence>
<dbReference type="AlphaFoldDB" id="A0A8K0PJI6"/>
<gene>
    <name evidence="4" type="ORF">KVT40_003667</name>
</gene>
<dbReference type="PROSITE" id="PS50240">
    <property type="entry name" value="TRYPSIN_DOM"/>
    <property type="match status" value="1"/>
</dbReference>
<dbReference type="OrthoDB" id="6380398at2759"/>
<dbReference type="GO" id="GO:0004252">
    <property type="term" value="F:serine-type endopeptidase activity"/>
    <property type="evidence" value="ECO:0007669"/>
    <property type="project" value="InterPro"/>
</dbReference>
<comment type="caution">
    <text evidence="4">The sequence shown here is derived from an EMBL/GenBank/DDBJ whole genome shotgun (WGS) entry which is preliminary data.</text>
</comment>
<dbReference type="InterPro" id="IPR043504">
    <property type="entry name" value="Peptidase_S1_PA_chymotrypsin"/>
</dbReference>
<keyword evidence="2" id="KW-0732">Signal</keyword>
<proteinExistence type="predicted"/>
<dbReference type="PANTHER" id="PTHR24256">
    <property type="entry name" value="TRYPTASE-RELATED"/>
    <property type="match status" value="1"/>
</dbReference>
<dbReference type="GO" id="GO:0006508">
    <property type="term" value="P:proteolysis"/>
    <property type="evidence" value="ECO:0007669"/>
    <property type="project" value="InterPro"/>
</dbReference>
<dbReference type="Proteomes" id="UP000809789">
    <property type="component" value="Unassembled WGS sequence"/>
</dbReference>
<feature type="domain" description="Peptidase S1" evidence="3">
    <location>
        <begin position="20"/>
        <end position="260"/>
    </location>
</feature>
<dbReference type="Pfam" id="PF00089">
    <property type="entry name" value="Trypsin"/>
    <property type="match status" value="1"/>
</dbReference>
<keyword evidence="1" id="KW-1015">Disulfide bond</keyword>